<keyword evidence="4" id="KW-0472">Membrane</keyword>
<feature type="compositionally biased region" description="Polar residues" evidence="3">
    <location>
        <begin position="470"/>
        <end position="482"/>
    </location>
</feature>
<name>A0A7D5P626_9EURY</name>
<keyword evidence="1" id="KW-0805">Transcription regulation</keyword>
<evidence type="ECO:0000256" key="3">
    <source>
        <dbReference type="SAM" id="MobiDB-lite"/>
    </source>
</evidence>
<feature type="region of interest" description="Disordered" evidence="3">
    <location>
        <begin position="432"/>
        <end position="484"/>
    </location>
</feature>
<dbReference type="InterPro" id="IPR031803">
    <property type="entry name" value="BAT_GAF/HTH-assoc"/>
</dbReference>
<feature type="domain" description="PAS" evidence="5">
    <location>
        <begin position="265"/>
        <end position="313"/>
    </location>
</feature>
<evidence type="ECO:0000313" key="8">
    <source>
        <dbReference type="Proteomes" id="UP000509346"/>
    </source>
</evidence>
<dbReference type="PROSITE" id="PS50112">
    <property type="entry name" value="PAS"/>
    <property type="match status" value="1"/>
</dbReference>
<dbReference type="PROSITE" id="PS50113">
    <property type="entry name" value="PAC"/>
    <property type="match status" value="1"/>
</dbReference>
<feature type="transmembrane region" description="Helical" evidence="4">
    <location>
        <begin position="27"/>
        <end position="47"/>
    </location>
</feature>
<evidence type="ECO:0000256" key="2">
    <source>
        <dbReference type="ARBA" id="ARBA00023163"/>
    </source>
</evidence>
<dbReference type="Gene3D" id="3.30.450.20">
    <property type="entry name" value="PAS domain"/>
    <property type="match status" value="1"/>
</dbReference>
<organism evidence="7 8">
    <name type="scientific">Halosimplex pelagicum</name>
    <dbReference type="NCBI Taxonomy" id="869886"/>
    <lineage>
        <taxon>Archaea</taxon>
        <taxon>Methanobacteriati</taxon>
        <taxon>Methanobacteriota</taxon>
        <taxon>Stenosarchaea group</taxon>
        <taxon>Halobacteria</taxon>
        <taxon>Halobacteriales</taxon>
        <taxon>Haloarculaceae</taxon>
        <taxon>Halosimplex</taxon>
    </lineage>
</organism>
<dbReference type="EMBL" id="CP058909">
    <property type="protein sequence ID" value="QLH81706.1"/>
    <property type="molecule type" value="Genomic_DNA"/>
</dbReference>
<gene>
    <name evidence="7" type="ORF">HZS54_08740</name>
</gene>
<feature type="transmembrane region" description="Helical" evidence="4">
    <location>
        <begin position="86"/>
        <end position="109"/>
    </location>
</feature>
<reference evidence="7 8" key="1">
    <citation type="submission" date="2020-07" db="EMBL/GenBank/DDBJ databases">
        <title>Halosimplex litoreum sp. nov. and Halosimplex rubrum sp. nov., isolated from different salt environments.</title>
        <authorList>
            <person name="Cui H."/>
        </authorList>
    </citation>
    <scope>NUCLEOTIDE SEQUENCE [LARGE SCALE GENOMIC DNA]</scope>
    <source>
        <strain evidence="7 8">R2</strain>
    </source>
</reference>
<dbReference type="OrthoDB" id="165911at2157"/>
<dbReference type="CDD" id="cd00130">
    <property type="entry name" value="PAS"/>
    <property type="match status" value="1"/>
</dbReference>
<keyword evidence="4" id="KW-1133">Transmembrane helix</keyword>
<dbReference type="InterPro" id="IPR000700">
    <property type="entry name" value="PAS-assoc_C"/>
</dbReference>
<dbReference type="Pfam" id="PF08448">
    <property type="entry name" value="PAS_4"/>
    <property type="match status" value="1"/>
</dbReference>
<dbReference type="InterPro" id="IPR000014">
    <property type="entry name" value="PAS"/>
</dbReference>
<dbReference type="Proteomes" id="UP000509346">
    <property type="component" value="Chromosome"/>
</dbReference>
<feature type="transmembrane region" description="Helical" evidence="4">
    <location>
        <begin position="121"/>
        <end position="140"/>
    </location>
</feature>
<dbReference type="RefSeq" id="WP_179921957.1">
    <property type="nucleotide sequence ID" value="NZ_CP058909.1"/>
</dbReference>
<feature type="transmembrane region" description="Helical" evidence="4">
    <location>
        <begin position="202"/>
        <end position="224"/>
    </location>
</feature>
<dbReference type="Pfam" id="PF15915">
    <property type="entry name" value="BAT"/>
    <property type="match status" value="1"/>
</dbReference>
<protein>
    <submittedName>
        <fullName evidence="7">Helix-turn-helix domain-containing protein</fullName>
    </submittedName>
</protein>
<feature type="transmembrane region" description="Helical" evidence="4">
    <location>
        <begin position="54"/>
        <end position="74"/>
    </location>
</feature>
<keyword evidence="4" id="KW-0812">Transmembrane</keyword>
<dbReference type="SUPFAM" id="SSF55785">
    <property type="entry name" value="PYP-like sensor domain (PAS domain)"/>
    <property type="match status" value="1"/>
</dbReference>
<dbReference type="InterPro" id="IPR029016">
    <property type="entry name" value="GAF-like_dom_sf"/>
</dbReference>
<keyword evidence="2" id="KW-0804">Transcription</keyword>
<evidence type="ECO:0000256" key="4">
    <source>
        <dbReference type="SAM" id="Phobius"/>
    </source>
</evidence>
<dbReference type="PANTHER" id="PTHR34236:SF1">
    <property type="entry name" value="DIMETHYL SULFOXIDE REDUCTASE TRANSCRIPTIONAL ACTIVATOR"/>
    <property type="match status" value="1"/>
</dbReference>
<dbReference type="GeneID" id="56082671"/>
<accession>A0A7D5P626</accession>
<dbReference type="AlphaFoldDB" id="A0A7D5P626"/>
<dbReference type="Pfam" id="PF04967">
    <property type="entry name" value="HTH_10"/>
    <property type="match status" value="1"/>
</dbReference>
<dbReference type="Gene3D" id="3.30.450.40">
    <property type="match status" value="1"/>
</dbReference>
<feature type="transmembrane region" description="Helical" evidence="4">
    <location>
        <begin position="172"/>
        <end position="190"/>
    </location>
</feature>
<evidence type="ECO:0000259" key="6">
    <source>
        <dbReference type="PROSITE" id="PS50113"/>
    </source>
</evidence>
<evidence type="ECO:0000313" key="7">
    <source>
        <dbReference type="EMBL" id="QLH81706.1"/>
    </source>
</evidence>
<keyword evidence="8" id="KW-1185">Reference proteome</keyword>
<evidence type="ECO:0000259" key="5">
    <source>
        <dbReference type="PROSITE" id="PS50112"/>
    </source>
</evidence>
<dbReference type="InterPro" id="IPR035965">
    <property type="entry name" value="PAS-like_dom_sf"/>
</dbReference>
<sequence length="787" mass="85721">MGSSVGLGAGRTVGQWGSDLVIGPAPLHLTLLAVSAVLTTALGLYAFRNRAEPGATAFVVLMAVLANWSVSYGIGLLTTGESWRVFWMRMVWISTGTIEVWLLLFALAYTGHDEFVTRRTVAGLLVFPAVVIAATWTNHWHHLFWTDHNFVVRNGMVIEHPGWGPLFWAEVVHTYLLVAVAAALLLRLIYQSDYLYTDQSALLLVGIAVPFVTSVVDVFALTNAPAIDPTPYAFTITGFAFAYALFRRQLFDLVPATRQLGRDAAIRQLDAGVVIVDNANRIVYCNEAAEEVLDCDAADAVGRDVELLVDESRLDFDTEDALAEVERYGNVYEIRTSPITDRNGRRIGNTLVVHDVTARKRRVRQLADHRDELSTLNDLNAVIRGVNQALVSAVGREEIERTVCERVADADLYERVVVADLATWRGEADRWTVAGDEETSPSPPAIDDTGFRRTDGGQRGNGAAQATDGEATQTTDGETAQATDGEAIRPLVPGVDDGEGTWTVVPLVYGRTVYGALGLYTERSTVSDRERSILGELGETIGHAINAVETQQLLSAESLVEIELACRDGSDPLVAVTTTVPCRVELEGVIPSSEEGPVAYLRVSDSEVGVVSDAFADVTDDSVRIVSETADGDSGGLLEWQLTGDAPLGALVDHGAHVHSVGFVDDAVHYEFDIASGTDARVLVDHLRNRFEDIQVLSKREKSASVEVNEVLPQEPFEDITDRQEEVLRAAYQSGYFEWPRDSNAEEVADALGISSPTLHSHLRKAEQSVLSDLFERSGRDADESES</sequence>
<dbReference type="NCBIfam" id="TIGR00229">
    <property type="entry name" value="sensory_box"/>
    <property type="match status" value="1"/>
</dbReference>
<dbReference type="InterPro" id="IPR007050">
    <property type="entry name" value="HTH_bacterioopsin"/>
</dbReference>
<dbReference type="PANTHER" id="PTHR34236">
    <property type="entry name" value="DIMETHYL SULFOXIDE REDUCTASE TRANSCRIPTIONAL ACTIVATOR"/>
    <property type="match status" value="1"/>
</dbReference>
<dbReference type="KEGG" id="hpel:HZS54_08740"/>
<dbReference type="SMART" id="SM00091">
    <property type="entry name" value="PAS"/>
    <property type="match status" value="1"/>
</dbReference>
<dbReference type="InterPro" id="IPR013656">
    <property type="entry name" value="PAS_4"/>
</dbReference>
<dbReference type="InterPro" id="IPR031621">
    <property type="entry name" value="HisKA_7TM"/>
</dbReference>
<proteinExistence type="predicted"/>
<feature type="domain" description="PAC" evidence="6">
    <location>
        <begin position="316"/>
        <end position="368"/>
    </location>
</feature>
<dbReference type="Pfam" id="PF16927">
    <property type="entry name" value="HisKA_7TM"/>
    <property type="match status" value="1"/>
</dbReference>
<evidence type="ECO:0000256" key="1">
    <source>
        <dbReference type="ARBA" id="ARBA00023015"/>
    </source>
</evidence>